<dbReference type="EMBL" id="AP024233">
    <property type="protein sequence ID" value="BCO08176.1"/>
    <property type="molecule type" value="Genomic_DNA"/>
</dbReference>
<organism evidence="3 4">
    <name type="scientific">Desulfolithobacter dissulfuricans</name>
    <dbReference type="NCBI Taxonomy" id="2795293"/>
    <lineage>
        <taxon>Bacteria</taxon>
        <taxon>Pseudomonadati</taxon>
        <taxon>Thermodesulfobacteriota</taxon>
        <taxon>Desulfobulbia</taxon>
        <taxon>Desulfobulbales</taxon>
        <taxon>Desulfobulbaceae</taxon>
        <taxon>Desulfolithobacter</taxon>
    </lineage>
</organism>
<dbReference type="PANTHER" id="PTHR45726">
    <property type="entry name" value="LEUKOTRIENE A-4 HYDROLASE"/>
    <property type="match status" value="1"/>
</dbReference>
<dbReference type="GO" id="GO:0008237">
    <property type="term" value="F:metallopeptidase activity"/>
    <property type="evidence" value="ECO:0007669"/>
    <property type="project" value="InterPro"/>
</dbReference>
<dbReference type="PANTHER" id="PTHR45726:SF3">
    <property type="entry name" value="LEUKOTRIENE A-4 HYDROLASE"/>
    <property type="match status" value="1"/>
</dbReference>
<dbReference type="Gene3D" id="2.30.42.10">
    <property type="match status" value="1"/>
</dbReference>
<keyword evidence="4" id="KW-1185">Reference proteome</keyword>
<evidence type="ECO:0000256" key="1">
    <source>
        <dbReference type="SAM" id="SignalP"/>
    </source>
</evidence>
<reference evidence="3" key="1">
    <citation type="submission" date="2020-12" db="EMBL/GenBank/DDBJ databases">
        <title>Desulfobium dissulfuricans gen. nov., sp. nov., a novel mesophilic, sulfate-reducing bacterium isolated from a deep-sea hydrothermal vent.</title>
        <authorList>
            <person name="Hashimoto Y."/>
            <person name="Tame A."/>
            <person name="Sawayama S."/>
            <person name="Miyazaki J."/>
            <person name="Takai K."/>
            <person name="Nakagawa S."/>
        </authorList>
    </citation>
    <scope>NUCLEOTIDE SEQUENCE</scope>
    <source>
        <strain evidence="3">GF1</strain>
    </source>
</reference>
<feature type="domain" description="PDZ" evidence="2">
    <location>
        <begin position="943"/>
        <end position="1018"/>
    </location>
</feature>
<dbReference type="InterPro" id="IPR007314">
    <property type="entry name" value="Cofac_haem-bd_dom"/>
</dbReference>
<dbReference type="Gene3D" id="3.40.50.11550">
    <property type="match status" value="1"/>
</dbReference>
<dbReference type="SUPFAM" id="SSF50156">
    <property type="entry name" value="PDZ domain-like"/>
    <property type="match status" value="1"/>
</dbReference>
<feature type="chain" id="PRO_5036836228" description="PDZ domain-containing protein" evidence="1">
    <location>
        <begin position="33"/>
        <end position="1048"/>
    </location>
</feature>
<dbReference type="SMART" id="SM00228">
    <property type="entry name" value="PDZ"/>
    <property type="match status" value="1"/>
</dbReference>
<evidence type="ECO:0000313" key="4">
    <source>
        <dbReference type="Proteomes" id="UP001063350"/>
    </source>
</evidence>
<protein>
    <recommendedName>
        <fullName evidence="2">PDZ domain-containing protein</fullName>
    </recommendedName>
</protein>
<evidence type="ECO:0000313" key="3">
    <source>
        <dbReference type="EMBL" id="BCO08176.1"/>
    </source>
</evidence>
<dbReference type="KEGG" id="ddu:GF1_05520"/>
<dbReference type="AlphaFoldDB" id="A0A915TYK3"/>
<dbReference type="SUPFAM" id="SSF55486">
    <property type="entry name" value="Metalloproteases ('zincins'), catalytic domain"/>
    <property type="match status" value="1"/>
</dbReference>
<dbReference type="InterPro" id="IPR036034">
    <property type="entry name" value="PDZ_sf"/>
</dbReference>
<dbReference type="GO" id="GO:0008270">
    <property type="term" value="F:zinc ion binding"/>
    <property type="evidence" value="ECO:0007669"/>
    <property type="project" value="InterPro"/>
</dbReference>
<dbReference type="InterPro" id="IPR014782">
    <property type="entry name" value="Peptidase_M1_dom"/>
</dbReference>
<sequence>MRHWTCCFSVSSALTTLLLLFSFLVGASPARAGDPNLAPLNHTLSLSFDLKNHQVFGTSRIDLPPNRSLTLYCGPLEITGTLLEQKETTPKTLKPGPENTLLIPAAPRLQTLYVSWSLAVPEGSGDNLITEQGITLAGFWHPLAKEDMLYSLQATLPRSFSAVFEAETISSAPTRQGRQFQGAYPHPLRGLHFVAGPYVVKKRKVSSTTLYSYFFKEDAALATEYLDSGAAYIERYEQLIGPFPFKRFSIVENRLPTGYGMPTFTLLGQAVVRLPFIKDTSLGHEIVHSWFGNSIGITEVSNQEKGLPDTGNWCEGLTTYLADQLYAADKGKDAEYRKNQLLRYMAYVHPDNTMTLAQFQGASDSRPIAKKIRAIGYDKASMVFHMLRKKIGDDMFYSGLQEFYRDFAFKRASWQDLQETFSRVSGQDLEPFFTQWLTRPDIPKLQISRVVVRQEDGSSQIRFHIVQQTSEAYQLLLPFTVTTLSGQQTETLVLEKKDQEFAINTTDLPVSMVMDPQYDTMRMLTLDETPPTWTWFMGAEKKTVILPEKDKGKTFEPLIKKLENMGCEIQSAGEVKNSELSRGSFLFLGPSVHSRALFADPGHPGSGFTLDVRKNALNPSQVMVLVTSSSETETKAVVHRLSHYGKYSYLHFEKGRIKEKRVAQALDGIPVDLLTPPAGIPTSSILDFNQIVDDLEKSRVVYVGEMHTDYPSHLLQLQVIQALYRRDPSLAIGMEMFPHSSQQALDDYIDGKIEDEKEFIKASRYFKVWGYDYRMYQDIIGYAKKHRIPLVALNIDKKITSQIFRQGSLDNLTEEQIQKIPPQRDLDVPGYRKRLQQVHSMHNSSPHGSSFDGFIQAQAIWDETMAESVVKYLTAHPDRRMVVIAGTGHVYKDSAIPKRVARRMPGIKQRVVVSASVADTGTEQGKQVDYLMYTEPLDLPPAGKIGIVLNEVEDEKLGTRMQVVQLSPHGKAGKAGIKKDDLILALDGSEVHTIEDLKLGLLNKTAGDKVTLKVLRKHTLLPDKTLEIEVELSGLSPRAMMPAGHPRR</sequence>
<dbReference type="SUPFAM" id="SSF159501">
    <property type="entry name" value="EreA/ChaN-like"/>
    <property type="match status" value="1"/>
</dbReference>
<dbReference type="Pfam" id="PF13180">
    <property type="entry name" value="PDZ_2"/>
    <property type="match status" value="1"/>
</dbReference>
<dbReference type="Proteomes" id="UP001063350">
    <property type="component" value="Chromosome"/>
</dbReference>
<dbReference type="InterPro" id="IPR027268">
    <property type="entry name" value="Peptidase_M4/M1_CTD_sf"/>
</dbReference>
<dbReference type="RefSeq" id="WP_267928095.1">
    <property type="nucleotide sequence ID" value="NZ_AP024233.1"/>
</dbReference>
<dbReference type="InterPro" id="IPR001478">
    <property type="entry name" value="PDZ"/>
</dbReference>
<dbReference type="Gene3D" id="1.10.390.10">
    <property type="entry name" value="Neutral Protease Domain 2"/>
    <property type="match status" value="1"/>
</dbReference>
<proteinExistence type="predicted"/>
<evidence type="ECO:0000259" key="2">
    <source>
        <dbReference type="SMART" id="SM00228"/>
    </source>
</evidence>
<accession>A0A915TYK3</accession>
<dbReference type="Pfam" id="PF01433">
    <property type="entry name" value="Peptidase_M1"/>
    <property type="match status" value="1"/>
</dbReference>
<gene>
    <name evidence="3" type="ORF">GF1_05520</name>
</gene>
<feature type="signal peptide" evidence="1">
    <location>
        <begin position="1"/>
        <end position="32"/>
    </location>
</feature>
<keyword evidence="1" id="KW-0732">Signal</keyword>
<name>A0A915TYK3_9BACT</name>
<dbReference type="InterPro" id="IPR034015">
    <property type="entry name" value="M1_LTA4H"/>
</dbReference>
<dbReference type="CDD" id="cd14727">
    <property type="entry name" value="ChanN-like"/>
    <property type="match status" value="1"/>
</dbReference>
<dbReference type="Pfam" id="PF04187">
    <property type="entry name" value="Cofac_haem_bdg"/>
    <property type="match status" value="1"/>
</dbReference>